<proteinExistence type="predicted"/>
<evidence type="ECO:0000313" key="2">
    <source>
        <dbReference type="Proteomes" id="UP000272117"/>
    </source>
</evidence>
<dbReference type="AlphaFoldDB" id="A0A3M9MMU7"/>
<dbReference type="OrthoDB" id="1264301at2"/>
<dbReference type="Pfam" id="PF09926">
    <property type="entry name" value="DUF2158"/>
    <property type="match status" value="1"/>
</dbReference>
<dbReference type="RefSeq" id="WP_123126846.1">
    <property type="nucleotide sequence ID" value="NZ_RJJD01000005.1"/>
</dbReference>
<organism evidence="1 2">
    <name type="scientific">Rufibacter latericius</name>
    <dbReference type="NCBI Taxonomy" id="2487040"/>
    <lineage>
        <taxon>Bacteria</taxon>
        <taxon>Pseudomonadati</taxon>
        <taxon>Bacteroidota</taxon>
        <taxon>Cytophagia</taxon>
        <taxon>Cytophagales</taxon>
        <taxon>Hymenobacteraceae</taxon>
        <taxon>Rufibacter</taxon>
    </lineage>
</organism>
<dbReference type="InterPro" id="IPR019226">
    <property type="entry name" value="DUF2158"/>
</dbReference>
<protein>
    <submittedName>
        <fullName evidence="1">DUF2158 domain-containing protein</fullName>
    </submittedName>
</protein>
<evidence type="ECO:0000313" key="1">
    <source>
        <dbReference type="EMBL" id="RNI26839.1"/>
    </source>
</evidence>
<comment type="caution">
    <text evidence="1">The sequence shown here is derived from an EMBL/GenBank/DDBJ whole genome shotgun (WGS) entry which is preliminary data.</text>
</comment>
<accession>A0A3M9MMU7</accession>
<name>A0A3M9MMU7_9BACT</name>
<gene>
    <name evidence="1" type="ORF">EFB08_10180</name>
</gene>
<dbReference type="EMBL" id="RJJD01000005">
    <property type="protein sequence ID" value="RNI26839.1"/>
    <property type="molecule type" value="Genomic_DNA"/>
</dbReference>
<keyword evidence="2" id="KW-1185">Reference proteome</keyword>
<reference evidence="1 2" key="1">
    <citation type="submission" date="2018-11" db="EMBL/GenBank/DDBJ databases">
        <title>Rufibacter latericius sp. nov., isolated from water in Baiyang Lake.</title>
        <authorList>
            <person name="Yang Y."/>
        </authorList>
    </citation>
    <scope>NUCLEOTIDE SEQUENCE [LARGE SCALE GENOMIC DNA]</scope>
    <source>
        <strain evidence="1 2">R-22-1c-1</strain>
    </source>
</reference>
<dbReference type="Proteomes" id="UP000272117">
    <property type="component" value="Unassembled WGS sequence"/>
</dbReference>
<sequence>MQKHLFKAGDAVQLLMGDKIMTIDYRTKAGLYLCKWFQEDGWQAGEFQSDQIRSADRKFRQNLS</sequence>